<dbReference type="AlphaFoldDB" id="S3CQZ3"/>
<feature type="region of interest" description="Disordered" evidence="1">
    <location>
        <begin position="293"/>
        <end position="363"/>
    </location>
</feature>
<keyword evidence="4" id="KW-1185">Reference proteome</keyword>
<feature type="compositionally biased region" description="Acidic residues" evidence="1">
    <location>
        <begin position="314"/>
        <end position="333"/>
    </location>
</feature>
<feature type="region of interest" description="Disordered" evidence="1">
    <location>
        <begin position="1"/>
        <end position="29"/>
    </location>
</feature>
<evidence type="ECO:0000256" key="1">
    <source>
        <dbReference type="SAM" id="MobiDB-lite"/>
    </source>
</evidence>
<reference evidence="3 4" key="1">
    <citation type="journal article" date="2013" name="BMC Genomics">
        <title>Genomics-driven discovery of the pneumocandin biosynthetic gene cluster in the fungus Glarea lozoyensis.</title>
        <authorList>
            <person name="Chen L."/>
            <person name="Yue Q."/>
            <person name="Zhang X."/>
            <person name="Xiang M."/>
            <person name="Wang C."/>
            <person name="Li S."/>
            <person name="Che Y."/>
            <person name="Ortiz-Lopez F.J."/>
            <person name="Bills G.F."/>
            <person name="Liu X."/>
            <person name="An Z."/>
        </authorList>
    </citation>
    <scope>NUCLEOTIDE SEQUENCE [LARGE SCALE GENOMIC DNA]</scope>
    <source>
        <strain evidence="4">ATCC 20868 / MF5171</strain>
    </source>
</reference>
<dbReference type="InterPro" id="IPR045518">
    <property type="entry name" value="2EXR"/>
</dbReference>
<name>S3CQZ3_GLAL2</name>
<feature type="compositionally biased region" description="Acidic residues" evidence="1">
    <location>
        <begin position="294"/>
        <end position="306"/>
    </location>
</feature>
<feature type="domain" description="2EXR" evidence="2">
    <location>
        <begin position="69"/>
        <end position="151"/>
    </location>
</feature>
<dbReference type="RefSeq" id="XP_008085454.1">
    <property type="nucleotide sequence ID" value="XM_008087263.1"/>
</dbReference>
<dbReference type="OrthoDB" id="3513892at2759"/>
<dbReference type="PANTHER" id="PTHR35910">
    <property type="entry name" value="2EXR DOMAIN-CONTAINING PROTEIN"/>
    <property type="match status" value="1"/>
</dbReference>
<dbReference type="EMBL" id="KE145369">
    <property type="protein sequence ID" value="EPE28095.1"/>
    <property type="molecule type" value="Genomic_DNA"/>
</dbReference>
<dbReference type="GeneID" id="19463941"/>
<organism evidence="3 4">
    <name type="scientific">Glarea lozoyensis (strain ATCC 20868 / MF5171)</name>
    <dbReference type="NCBI Taxonomy" id="1116229"/>
    <lineage>
        <taxon>Eukaryota</taxon>
        <taxon>Fungi</taxon>
        <taxon>Dikarya</taxon>
        <taxon>Ascomycota</taxon>
        <taxon>Pezizomycotina</taxon>
        <taxon>Leotiomycetes</taxon>
        <taxon>Helotiales</taxon>
        <taxon>Helotiaceae</taxon>
        <taxon>Glarea</taxon>
    </lineage>
</organism>
<proteinExistence type="predicted"/>
<feature type="region of interest" description="Disordered" evidence="1">
    <location>
        <begin position="379"/>
        <end position="411"/>
    </location>
</feature>
<evidence type="ECO:0000313" key="3">
    <source>
        <dbReference type="EMBL" id="EPE28095.1"/>
    </source>
</evidence>
<dbReference type="KEGG" id="glz:GLAREA_04886"/>
<gene>
    <name evidence="3" type="ORF">GLAREA_04886</name>
</gene>
<evidence type="ECO:0000259" key="2">
    <source>
        <dbReference type="Pfam" id="PF20150"/>
    </source>
</evidence>
<dbReference type="PANTHER" id="PTHR35910:SF6">
    <property type="entry name" value="2EXR DOMAIN-CONTAINING PROTEIN"/>
    <property type="match status" value="1"/>
</dbReference>
<protein>
    <recommendedName>
        <fullName evidence="2">2EXR domain-containing protein</fullName>
    </recommendedName>
</protein>
<accession>S3CQZ3</accession>
<dbReference type="Proteomes" id="UP000016922">
    <property type="component" value="Unassembled WGS sequence"/>
</dbReference>
<sequence>MPSPKTTAPMKAQASINLPHDETDTTSEAQLPTEAENTLVLFSELPYDLTHEGSQATTSHKVSKAATSFTCFGRLAVELRLAIWKNTLEPRNVEPWTKYCYTGYYSTRTPLPSILLVCRESRSFALPFYPLCFGSAWAEPRIRFNMALDTLYVGDSLDIPGFFSTLSPEGLSKIRSFAIDSTTLRIFGPSRYSENSGVLRLLKAMSNLEELIIVYDMEINVCFRGKRCEAVPDLIFRNDVPDGGYRQLKRTMQALYEVENWDWADLKSYKVRRVYGSKECRCKNMDSYRGLNAEETETLPDGESDGLESSAGEDREDVEELASIDTDVAEEVESLASSDTDAIPDVETFPVSDPDDTEDVESLASNDIDDTRSWVTAREDSRLLSDFPEDTKNTETSTSGDTENGGKSTDRCTELESLRQLCLAMCEEYRKR</sequence>
<feature type="compositionally biased region" description="Basic and acidic residues" evidence="1">
    <location>
        <begin position="379"/>
        <end position="393"/>
    </location>
</feature>
<evidence type="ECO:0000313" key="4">
    <source>
        <dbReference type="Proteomes" id="UP000016922"/>
    </source>
</evidence>
<feature type="compositionally biased region" description="Polar residues" evidence="1">
    <location>
        <begin position="394"/>
        <end position="407"/>
    </location>
</feature>
<dbReference type="HOGENOM" id="CLU_634681_0_0_1"/>
<dbReference type="Pfam" id="PF20150">
    <property type="entry name" value="2EXR"/>
    <property type="match status" value="1"/>
</dbReference>